<dbReference type="InterPro" id="IPR036268">
    <property type="entry name" value="ZapD_sf"/>
</dbReference>
<keyword evidence="2 5" id="KW-0132">Cell division</keyword>
<evidence type="ECO:0000313" key="6">
    <source>
        <dbReference type="EMBL" id="AIF99767.1"/>
    </source>
</evidence>
<protein>
    <recommendedName>
        <fullName evidence="5">Cell division protein ZapD</fullName>
    </recommendedName>
    <alternativeName>
        <fullName evidence="5">Z ring-associated protein D</fullName>
    </alternativeName>
</protein>
<dbReference type="PANTHER" id="PTHR39455">
    <property type="entry name" value="CELL DIVISION PROTEIN ZAPD"/>
    <property type="match status" value="1"/>
</dbReference>
<keyword evidence="4 5" id="KW-0131">Cell cycle</keyword>
<dbReference type="Gene3D" id="1.10.3900.10">
    <property type="entry name" value="YacF-like"/>
    <property type="match status" value="1"/>
</dbReference>
<evidence type="ECO:0000256" key="4">
    <source>
        <dbReference type="ARBA" id="ARBA00023306"/>
    </source>
</evidence>
<evidence type="ECO:0000313" key="7">
    <source>
        <dbReference type="Proteomes" id="UP000056090"/>
    </source>
</evidence>
<dbReference type="EMBL" id="CP008849">
    <property type="protein sequence ID" value="AIF99767.1"/>
    <property type="molecule type" value="Genomic_DNA"/>
</dbReference>
<dbReference type="GO" id="GO:0005737">
    <property type="term" value="C:cytoplasm"/>
    <property type="evidence" value="ECO:0007669"/>
    <property type="project" value="UniProtKB-SubCell"/>
</dbReference>
<gene>
    <name evidence="5" type="primary">zapD</name>
    <name evidence="6" type="ORF">EP13_14360</name>
</gene>
<dbReference type="eggNOG" id="COG4582">
    <property type="taxonomic scope" value="Bacteria"/>
</dbReference>
<dbReference type="HAMAP" id="MF_01092">
    <property type="entry name" value="ZapD"/>
    <property type="match status" value="1"/>
</dbReference>
<dbReference type="InterPro" id="IPR027462">
    <property type="entry name" value="ZapD_C"/>
</dbReference>
<dbReference type="GO" id="GO:0000917">
    <property type="term" value="P:division septum assembly"/>
    <property type="evidence" value="ECO:0007669"/>
    <property type="project" value="UniProtKB-KW"/>
</dbReference>
<keyword evidence="1 5" id="KW-0963">Cytoplasm</keyword>
<dbReference type="PANTHER" id="PTHR39455:SF1">
    <property type="entry name" value="CELL DIVISION PROTEIN ZAPD"/>
    <property type="match status" value="1"/>
</dbReference>
<dbReference type="NCBIfam" id="NF003655">
    <property type="entry name" value="PRK05287.1-3"/>
    <property type="match status" value="1"/>
</dbReference>
<dbReference type="Gene3D" id="2.60.440.10">
    <property type="entry name" value="YacF-like domains"/>
    <property type="match status" value="1"/>
</dbReference>
<dbReference type="NCBIfam" id="NF003656">
    <property type="entry name" value="PRK05287.1-4"/>
    <property type="match status" value="1"/>
</dbReference>
<keyword evidence="7" id="KW-1185">Reference proteome</keyword>
<evidence type="ECO:0000256" key="1">
    <source>
        <dbReference type="ARBA" id="ARBA00022490"/>
    </source>
</evidence>
<dbReference type="GeneID" id="78256076"/>
<evidence type="ECO:0000256" key="5">
    <source>
        <dbReference type="HAMAP-Rule" id="MF_01092"/>
    </source>
</evidence>
<dbReference type="Pfam" id="PF07072">
    <property type="entry name" value="ZapD"/>
    <property type="match status" value="1"/>
</dbReference>
<comment type="subcellular location">
    <subcellularLocation>
        <location evidence="5">Cytoplasm</location>
    </subcellularLocation>
    <text evidence="5">Localizes to mid-cell in an FtsZ-dependent manner.</text>
</comment>
<dbReference type="KEGG" id="aal:EP13_14360"/>
<evidence type="ECO:0000256" key="3">
    <source>
        <dbReference type="ARBA" id="ARBA00023210"/>
    </source>
</evidence>
<dbReference type="GO" id="GO:0043093">
    <property type="term" value="P:FtsZ-dependent cytokinesis"/>
    <property type="evidence" value="ECO:0007669"/>
    <property type="project" value="UniProtKB-UniRule"/>
</dbReference>
<reference evidence="6 7" key="1">
    <citation type="submission" date="2014-06" db="EMBL/GenBank/DDBJ databases">
        <title>Genomes of Alteromonas australica, a world apart.</title>
        <authorList>
            <person name="Gonzaga A."/>
            <person name="Lopez-Perez M."/>
            <person name="Rodriguez-Valera F."/>
        </authorList>
    </citation>
    <scope>NUCLEOTIDE SEQUENCE [LARGE SCALE GENOMIC DNA]</scope>
    <source>
        <strain evidence="6 7">H 17</strain>
    </source>
</reference>
<dbReference type="RefSeq" id="WP_044057827.1">
    <property type="nucleotide sequence ID" value="NZ_CBCSKJ010000002.1"/>
</dbReference>
<keyword evidence="3 5" id="KW-0717">Septation</keyword>
<evidence type="ECO:0000256" key="2">
    <source>
        <dbReference type="ARBA" id="ARBA00022618"/>
    </source>
</evidence>
<proteinExistence type="inferred from homology"/>
<dbReference type="InterPro" id="IPR009777">
    <property type="entry name" value="ZapD"/>
</dbReference>
<sequence>MSEAVFEFPLKEKVRNYLRVEQLLGQLKSSASSESPQLQTVFFEQLFELLDLIERLDLRSDMSKDLDAHEKNLVYWSQHPKIDSAALEQALKTIVTLKQKLKTERRFGSALKEDKFLNAIRQRFAIPGGACSFDLPNLYFWLQQPLAERQAEINGWLQTLSLLDDTLAVSLSFIRERGQFQTVVAQGGFYQGVAEDKNELIRIRCKVDEGYYPTLSGNKYRYALRFLLFSPNEGQTASVETDISFRLAAC</sequence>
<dbReference type="SUPFAM" id="SSF160950">
    <property type="entry name" value="YacF-like"/>
    <property type="match status" value="1"/>
</dbReference>
<organism evidence="6 7">
    <name type="scientific">Alteromonas australica</name>
    <dbReference type="NCBI Taxonomy" id="589873"/>
    <lineage>
        <taxon>Bacteria</taxon>
        <taxon>Pseudomonadati</taxon>
        <taxon>Pseudomonadota</taxon>
        <taxon>Gammaproteobacteria</taxon>
        <taxon>Alteromonadales</taxon>
        <taxon>Alteromonadaceae</taxon>
        <taxon>Alteromonas/Salinimonas group</taxon>
        <taxon>Alteromonas</taxon>
    </lineage>
</organism>
<accession>A0A075P8V4</accession>
<comment type="subunit">
    <text evidence="5">Interacts with FtsZ.</text>
</comment>
<comment type="function">
    <text evidence="5">Cell division factor that enhances FtsZ-ring assembly. Directly interacts with FtsZ and promotes bundling of FtsZ protofilaments, with a reduction in FtsZ GTPase activity.</text>
</comment>
<dbReference type="AlphaFoldDB" id="A0A075P8V4"/>
<name>A0A075P8V4_9ALTE</name>
<comment type="similarity">
    <text evidence="5">Belongs to the ZapD family.</text>
</comment>
<dbReference type="GO" id="GO:0032153">
    <property type="term" value="C:cell division site"/>
    <property type="evidence" value="ECO:0007669"/>
    <property type="project" value="TreeGrafter"/>
</dbReference>
<dbReference type="Proteomes" id="UP000056090">
    <property type="component" value="Chromosome"/>
</dbReference>